<dbReference type="EMBL" id="GBXM01073962">
    <property type="protein sequence ID" value="JAH34615.1"/>
    <property type="molecule type" value="Transcribed_RNA"/>
</dbReference>
<feature type="region of interest" description="Disordered" evidence="1">
    <location>
        <begin position="1"/>
        <end position="33"/>
    </location>
</feature>
<reference evidence="2" key="2">
    <citation type="journal article" date="2015" name="Fish Shellfish Immunol.">
        <title>Early steps in the European eel (Anguilla anguilla)-Vibrio vulnificus interaction in the gills: Role of the RtxA13 toxin.</title>
        <authorList>
            <person name="Callol A."/>
            <person name="Pajuelo D."/>
            <person name="Ebbesson L."/>
            <person name="Teles M."/>
            <person name="MacKenzie S."/>
            <person name="Amaro C."/>
        </authorList>
    </citation>
    <scope>NUCLEOTIDE SEQUENCE</scope>
</reference>
<accession>A0A0E9S1R7</accession>
<sequence>MKWPCGHAWPFHSGDRKMSPKSPLKVQPKLKAH</sequence>
<proteinExistence type="predicted"/>
<reference evidence="2" key="1">
    <citation type="submission" date="2014-11" db="EMBL/GenBank/DDBJ databases">
        <authorList>
            <person name="Amaro Gonzalez C."/>
        </authorList>
    </citation>
    <scope>NUCLEOTIDE SEQUENCE</scope>
</reference>
<name>A0A0E9S1R7_ANGAN</name>
<protein>
    <submittedName>
        <fullName evidence="2">Uncharacterized protein</fullName>
    </submittedName>
</protein>
<organism evidence="2">
    <name type="scientific">Anguilla anguilla</name>
    <name type="common">European freshwater eel</name>
    <name type="synonym">Muraena anguilla</name>
    <dbReference type="NCBI Taxonomy" id="7936"/>
    <lineage>
        <taxon>Eukaryota</taxon>
        <taxon>Metazoa</taxon>
        <taxon>Chordata</taxon>
        <taxon>Craniata</taxon>
        <taxon>Vertebrata</taxon>
        <taxon>Euteleostomi</taxon>
        <taxon>Actinopterygii</taxon>
        <taxon>Neopterygii</taxon>
        <taxon>Teleostei</taxon>
        <taxon>Anguilliformes</taxon>
        <taxon>Anguillidae</taxon>
        <taxon>Anguilla</taxon>
    </lineage>
</organism>
<evidence type="ECO:0000256" key="1">
    <source>
        <dbReference type="SAM" id="MobiDB-lite"/>
    </source>
</evidence>
<dbReference type="AlphaFoldDB" id="A0A0E9S1R7"/>
<evidence type="ECO:0000313" key="2">
    <source>
        <dbReference type="EMBL" id="JAH34615.1"/>
    </source>
</evidence>